<dbReference type="Pfam" id="PF03544">
    <property type="entry name" value="TonB_C"/>
    <property type="match status" value="1"/>
</dbReference>
<keyword evidence="7 10" id="KW-0653">Protein transport</keyword>
<evidence type="ECO:0000256" key="2">
    <source>
        <dbReference type="ARBA" id="ARBA00006555"/>
    </source>
</evidence>
<dbReference type="GO" id="GO:0098797">
    <property type="term" value="C:plasma membrane protein complex"/>
    <property type="evidence" value="ECO:0007669"/>
    <property type="project" value="TreeGrafter"/>
</dbReference>
<dbReference type="SUPFAM" id="SSF74653">
    <property type="entry name" value="TolA/TonB C-terminal domain"/>
    <property type="match status" value="1"/>
</dbReference>
<dbReference type="PANTHER" id="PTHR33446:SF2">
    <property type="entry name" value="PROTEIN TONB"/>
    <property type="match status" value="1"/>
</dbReference>
<accession>A0AA37T6R3</accession>
<feature type="compositionally biased region" description="Low complexity" evidence="11">
    <location>
        <begin position="200"/>
        <end position="222"/>
    </location>
</feature>
<proteinExistence type="inferred from homology"/>
<evidence type="ECO:0000256" key="1">
    <source>
        <dbReference type="ARBA" id="ARBA00004383"/>
    </source>
</evidence>
<dbReference type="GO" id="GO:0030288">
    <property type="term" value="C:outer membrane-bounded periplasmic space"/>
    <property type="evidence" value="ECO:0007669"/>
    <property type="project" value="InterPro"/>
</dbReference>
<comment type="similarity">
    <text evidence="2 10">Belongs to the TonB family.</text>
</comment>
<dbReference type="PROSITE" id="PS52015">
    <property type="entry name" value="TONB_CTD"/>
    <property type="match status" value="1"/>
</dbReference>
<keyword evidence="3 10" id="KW-0813">Transport</keyword>
<dbReference type="InterPro" id="IPR006260">
    <property type="entry name" value="TonB/TolA_C"/>
</dbReference>
<dbReference type="PRINTS" id="PR01374">
    <property type="entry name" value="TONBPROTEIN"/>
</dbReference>
<comment type="function">
    <text evidence="10">Interacts with outer membrane receptor proteins that carry out high-affinity binding and energy dependent uptake into the periplasmic space of specific substrates. It could act to transduce energy from the cytoplasmic membrane to specific energy-requiring processes in the outer membrane, resulting in the release into the periplasm of ligands bound by these outer membrane proteins.</text>
</comment>
<evidence type="ECO:0000313" key="14">
    <source>
        <dbReference type="Proteomes" id="UP001156870"/>
    </source>
</evidence>
<dbReference type="Proteomes" id="UP001156870">
    <property type="component" value="Unassembled WGS sequence"/>
</dbReference>
<sequence length="389" mass="41725">MSSYASNMINGLASYEKLGKQQFIAVLYTDSPTKNSADVLYSNNSRAMELVITSRSMSQRALGRMWIEGVSINASTQELTQNAEALASLTGLIKGRLRQNDRLRLEFSNGSLDVSLNGIDLGTVAKGGIFDLLLQTWIGEVPPSSDFRAQILAAGDVDSTLLSTVNSANADSDRIAAVQAWIAPPEVEVAAASAPAAVAAAPKPKPSAPQIKPSAPKIAATPKPKPAAPKPKPAAPKPKPKPVEVATAPKAEPKASAQPVKPAPVKPVQVAKAAPPIEEDDDDEVLAFTAADILREKQYYEELKARVFSKVEYPKQALSQRREGAVGLDIVVNSKGELVDVSLRERSAFSYFNRAATRAVRKSEPFPTPPKALLTNGKYEFKLNVVYRL</sequence>
<evidence type="ECO:0000256" key="7">
    <source>
        <dbReference type="ARBA" id="ARBA00022927"/>
    </source>
</evidence>
<evidence type="ECO:0000256" key="6">
    <source>
        <dbReference type="ARBA" id="ARBA00022692"/>
    </source>
</evidence>
<dbReference type="GO" id="GO:0031992">
    <property type="term" value="F:energy transducer activity"/>
    <property type="evidence" value="ECO:0007669"/>
    <property type="project" value="InterPro"/>
</dbReference>
<feature type="region of interest" description="Disordered" evidence="11">
    <location>
        <begin position="200"/>
        <end position="267"/>
    </location>
</feature>
<keyword evidence="9" id="KW-0472">Membrane</keyword>
<dbReference type="AlphaFoldDB" id="A0AA37T6R3"/>
<keyword evidence="14" id="KW-1185">Reference proteome</keyword>
<dbReference type="GO" id="GO:0015891">
    <property type="term" value="P:siderophore transport"/>
    <property type="evidence" value="ECO:0007669"/>
    <property type="project" value="InterPro"/>
</dbReference>
<dbReference type="Gene3D" id="3.30.1150.10">
    <property type="match status" value="1"/>
</dbReference>
<evidence type="ECO:0000256" key="9">
    <source>
        <dbReference type="ARBA" id="ARBA00023136"/>
    </source>
</evidence>
<dbReference type="Pfam" id="PF16036">
    <property type="entry name" value="Chalcone_3"/>
    <property type="match status" value="1"/>
</dbReference>
<dbReference type="InterPro" id="IPR003538">
    <property type="entry name" value="TonB"/>
</dbReference>
<evidence type="ECO:0000259" key="12">
    <source>
        <dbReference type="PROSITE" id="PS52015"/>
    </source>
</evidence>
<evidence type="ECO:0000256" key="5">
    <source>
        <dbReference type="ARBA" id="ARBA00022519"/>
    </source>
</evidence>
<comment type="subcellular location">
    <subcellularLocation>
        <location evidence="1 10">Cell inner membrane</location>
        <topology evidence="1 10">Single-pass membrane protein</topology>
        <orientation evidence="1 10">Periplasmic side</orientation>
    </subcellularLocation>
</comment>
<dbReference type="EMBL" id="BSPD01000035">
    <property type="protein sequence ID" value="GLS25757.1"/>
    <property type="molecule type" value="Genomic_DNA"/>
</dbReference>
<evidence type="ECO:0000256" key="10">
    <source>
        <dbReference type="RuleBase" id="RU362123"/>
    </source>
</evidence>
<keyword evidence="10" id="KW-0735">Signal-anchor</keyword>
<feature type="compositionally biased region" description="Low complexity" evidence="11">
    <location>
        <begin position="243"/>
        <end position="260"/>
    </location>
</feature>
<evidence type="ECO:0000256" key="11">
    <source>
        <dbReference type="SAM" id="MobiDB-lite"/>
    </source>
</evidence>
<evidence type="ECO:0000256" key="4">
    <source>
        <dbReference type="ARBA" id="ARBA00022475"/>
    </source>
</evidence>
<feature type="compositionally biased region" description="Pro residues" evidence="11">
    <location>
        <begin position="223"/>
        <end position="237"/>
    </location>
</feature>
<evidence type="ECO:0000256" key="3">
    <source>
        <dbReference type="ARBA" id="ARBA00022448"/>
    </source>
</evidence>
<dbReference type="NCBIfam" id="TIGR01352">
    <property type="entry name" value="tonB_Cterm"/>
    <property type="match status" value="1"/>
</dbReference>
<keyword evidence="6" id="KW-0812">Transmembrane</keyword>
<name>A0AA37T6R3_9GAMM</name>
<dbReference type="PANTHER" id="PTHR33446">
    <property type="entry name" value="PROTEIN TONB-RELATED"/>
    <property type="match status" value="1"/>
</dbReference>
<protein>
    <recommendedName>
        <fullName evidence="10">Protein TonB</fullName>
    </recommendedName>
</protein>
<dbReference type="InterPro" id="IPR037682">
    <property type="entry name" value="TonB_C"/>
</dbReference>
<keyword evidence="5 10" id="KW-0997">Cell inner membrane</keyword>
<dbReference type="GO" id="GO:0055085">
    <property type="term" value="P:transmembrane transport"/>
    <property type="evidence" value="ECO:0007669"/>
    <property type="project" value="InterPro"/>
</dbReference>
<dbReference type="GO" id="GO:0015031">
    <property type="term" value="P:protein transport"/>
    <property type="evidence" value="ECO:0007669"/>
    <property type="project" value="UniProtKB-UniRule"/>
</dbReference>
<gene>
    <name evidence="13" type="ORF">GCM10007877_14710</name>
</gene>
<dbReference type="InterPro" id="IPR051045">
    <property type="entry name" value="TonB-dependent_transducer"/>
</dbReference>
<evidence type="ECO:0000256" key="8">
    <source>
        <dbReference type="ARBA" id="ARBA00022989"/>
    </source>
</evidence>
<keyword evidence="4 10" id="KW-1003">Cell membrane</keyword>
<comment type="caution">
    <text evidence="13">The sequence shown here is derived from an EMBL/GenBank/DDBJ whole genome shotgun (WGS) entry which is preliminary data.</text>
</comment>
<feature type="domain" description="TonB C-terminal" evidence="12">
    <location>
        <begin position="298"/>
        <end position="389"/>
    </location>
</feature>
<organism evidence="13 14">
    <name type="scientific">Marinibactrum halimedae</name>
    <dbReference type="NCBI Taxonomy" id="1444977"/>
    <lineage>
        <taxon>Bacteria</taxon>
        <taxon>Pseudomonadati</taxon>
        <taxon>Pseudomonadota</taxon>
        <taxon>Gammaproteobacteria</taxon>
        <taxon>Cellvibrionales</taxon>
        <taxon>Cellvibrionaceae</taxon>
        <taxon>Marinibactrum</taxon>
    </lineage>
</organism>
<dbReference type="InterPro" id="IPR016087">
    <property type="entry name" value="Chalcone_isomerase"/>
</dbReference>
<keyword evidence="8" id="KW-1133">Transmembrane helix</keyword>
<evidence type="ECO:0000313" key="13">
    <source>
        <dbReference type="EMBL" id="GLS25757.1"/>
    </source>
</evidence>
<reference evidence="13 14" key="1">
    <citation type="journal article" date="2014" name="Int. J. Syst. Evol. Microbiol.">
        <title>Complete genome sequence of Corynebacterium casei LMG S-19264T (=DSM 44701T), isolated from a smear-ripened cheese.</title>
        <authorList>
            <consortium name="US DOE Joint Genome Institute (JGI-PGF)"/>
            <person name="Walter F."/>
            <person name="Albersmeier A."/>
            <person name="Kalinowski J."/>
            <person name="Ruckert C."/>
        </authorList>
    </citation>
    <scope>NUCLEOTIDE SEQUENCE [LARGE SCALE GENOMIC DNA]</scope>
    <source>
        <strain evidence="13 14">NBRC 110095</strain>
    </source>
</reference>